<keyword evidence="9" id="KW-1185">Reference proteome</keyword>
<feature type="transmembrane region" description="Helical" evidence="6">
    <location>
        <begin position="206"/>
        <end position="229"/>
    </location>
</feature>
<evidence type="ECO:0000256" key="5">
    <source>
        <dbReference type="ARBA" id="ARBA00038359"/>
    </source>
</evidence>
<evidence type="ECO:0000256" key="2">
    <source>
        <dbReference type="ARBA" id="ARBA00022692"/>
    </source>
</evidence>
<evidence type="ECO:0000256" key="4">
    <source>
        <dbReference type="ARBA" id="ARBA00023136"/>
    </source>
</evidence>
<sequence>MAVMTELNHAPHPSGNLVEAHYYVAGPGLGFSTLSVVLLLVHRHRDKRLRWDDVFVSSSWAFSVTMQILMLYARQLKTLCYHRDDIPPENFKVYSEPFQLIYVAAPMFVLSTGCAEMSILLSYWRIAFVEKVCSFTLYTLMTAVSPMTLIMTVLLFIARPGTSSLDTIALSIVMASFSIGIDVLLAVLAILKVFMLRTSLKNKLRATALFSLGLVHSRTAIASIVRLVLLKQLQGSSDLTWDSASANITSFFGVNLHVIFACLPAVRIVITSYAVLLLSKRT</sequence>
<dbReference type="EMBL" id="MU843181">
    <property type="protein sequence ID" value="KAK2020733.1"/>
    <property type="molecule type" value="Genomic_DNA"/>
</dbReference>
<feature type="transmembrane region" description="Helical" evidence="6">
    <location>
        <begin position="54"/>
        <end position="73"/>
    </location>
</feature>
<dbReference type="PANTHER" id="PTHR33048">
    <property type="entry name" value="PTH11-LIKE INTEGRAL MEMBRANE PROTEIN (AFU_ORTHOLOGUE AFUA_5G11245)"/>
    <property type="match status" value="1"/>
</dbReference>
<feature type="domain" description="Rhodopsin" evidence="7">
    <location>
        <begin position="42"/>
        <end position="270"/>
    </location>
</feature>
<organism evidence="8 9">
    <name type="scientific">Colletotrichum zoysiae</name>
    <dbReference type="NCBI Taxonomy" id="1216348"/>
    <lineage>
        <taxon>Eukaryota</taxon>
        <taxon>Fungi</taxon>
        <taxon>Dikarya</taxon>
        <taxon>Ascomycota</taxon>
        <taxon>Pezizomycotina</taxon>
        <taxon>Sordariomycetes</taxon>
        <taxon>Hypocreomycetidae</taxon>
        <taxon>Glomerellales</taxon>
        <taxon>Glomerellaceae</taxon>
        <taxon>Colletotrichum</taxon>
        <taxon>Colletotrichum graminicola species complex</taxon>
    </lineage>
</organism>
<name>A0AAD9H1N3_9PEZI</name>
<keyword evidence="2 6" id="KW-0812">Transmembrane</keyword>
<feature type="transmembrane region" description="Helical" evidence="6">
    <location>
        <begin position="100"/>
        <end position="123"/>
    </location>
</feature>
<feature type="transmembrane region" description="Helical" evidence="6">
    <location>
        <begin position="20"/>
        <end position="42"/>
    </location>
</feature>
<dbReference type="Proteomes" id="UP001232148">
    <property type="component" value="Unassembled WGS sequence"/>
</dbReference>
<evidence type="ECO:0000259" key="7">
    <source>
        <dbReference type="Pfam" id="PF20684"/>
    </source>
</evidence>
<evidence type="ECO:0000256" key="1">
    <source>
        <dbReference type="ARBA" id="ARBA00004141"/>
    </source>
</evidence>
<evidence type="ECO:0000256" key="3">
    <source>
        <dbReference type="ARBA" id="ARBA00022989"/>
    </source>
</evidence>
<dbReference type="AlphaFoldDB" id="A0AAD9H1N3"/>
<proteinExistence type="inferred from homology"/>
<comment type="similarity">
    <text evidence="5">Belongs to the SAT4 family.</text>
</comment>
<dbReference type="InterPro" id="IPR052337">
    <property type="entry name" value="SAT4-like"/>
</dbReference>
<comment type="subcellular location">
    <subcellularLocation>
        <location evidence="1">Membrane</location>
        <topology evidence="1">Multi-pass membrane protein</topology>
    </subcellularLocation>
</comment>
<dbReference type="PANTHER" id="PTHR33048:SF124">
    <property type="entry name" value="INTEGRAL MEMBRANE PROTEIN"/>
    <property type="match status" value="1"/>
</dbReference>
<accession>A0AAD9H1N3</accession>
<protein>
    <recommendedName>
        <fullName evidence="7">Rhodopsin domain-containing protein</fullName>
    </recommendedName>
</protein>
<comment type="caution">
    <text evidence="8">The sequence shown here is derived from an EMBL/GenBank/DDBJ whole genome shotgun (WGS) entry which is preliminary data.</text>
</comment>
<reference evidence="8" key="1">
    <citation type="submission" date="2021-06" db="EMBL/GenBank/DDBJ databases">
        <title>Comparative genomics, transcriptomics and evolutionary studies reveal genomic signatures of adaptation to plant cell wall in hemibiotrophic fungi.</title>
        <authorList>
            <consortium name="DOE Joint Genome Institute"/>
            <person name="Baroncelli R."/>
            <person name="Diaz J.F."/>
            <person name="Benocci T."/>
            <person name="Peng M."/>
            <person name="Battaglia E."/>
            <person name="Haridas S."/>
            <person name="Andreopoulos W."/>
            <person name="Labutti K."/>
            <person name="Pangilinan J."/>
            <person name="Floch G.L."/>
            <person name="Makela M.R."/>
            <person name="Henrissat B."/>
            <person name="Grigoriev I.V."/>
            <person name="Crouch J.A."/>
            <person name="De Vries R.P."/>
            <person name="Sukno S.A."/>
            <person name="Thon M.R."/>
        </authorList>
    </citation>
    <scope>NUCLEOTIDE SEQUENCE</scope>
    <source>
        <strain evidence="8">MAFF235873</strain>
    </source>
</reference>
<evidence type="ECO:0000256" key="6">
    <source>
        <dbReference type="SAM" id="Phobius"/>
    </source>
</evidence>
<feature type="transmembrane region" description="Helical" evidence="6">
    <location>
        <begin position="135"/>
        <end position="157"/>
    </location>
</feature>
<evidence type="ECO:0000313" key="9">
    <source>
        <dbReference type="Proteomes" id="UP001232148"/>
    </source>
</evidence>
<evidence type="ECO:0000313" key="8">
    <source>
        <dbReference type="EMBL" id="KAK2020733.1"/>
    </source>
</evidence>
<feature type="transmembrane region" description="Helical" evidence="6">
    <location>
        <begin position="249"/>
        <end position="278"/>
    </location>
</feature>
<dbReference type="InterPro" id="IPR049326">
    <property type="entry name" value="Rhodopsin_dom_fungi"/>
</dbReference>
<dbReference type="Pfam" id="PF20684">
    <property type="entry name" value="Fung_rhodopsin"/>
    <property type="match status" value="1"/>
</dbReference>
<keyword evidence="3 6" id="KW-1133">Transmembrane helix</keyword>
<dbReference type="GO" id="GO:0016020">
    <property type="term" value="C:membrane"/>
    <property type="evidence" value="ECO:0007669"/>
    <property type="project" value="UniProtKB-SubCell"/>
</dbReference>
<keyword evidence="4 6" id="KW-0472">Membrane</keyword>
<feature type="transmembrane region" description="Helical" evidence="6">
    <location>
        <begin position="169"/>
        <end position="194"/>
    </location>
</feature>
<gene>
    <name evidence="8" type="ORF">LX32DRAFT_658881</name>
</gene>